<accession>A0AAE4Z8A6</accession>
<dbReference type="PANTHER" id="PTHR10003">
    <property type="entry name" value="SUPEROXIDE DISMUTASE CU-ZN -RELATED"/>
    <property type="match status" value="1"/>
</dbReference>
<keyword evidence="2" id="KW-0479">Metal-binding</keyword>
<comment type="catalytic activity">
    <reaction evidence="2">
        <text>2 superoxide + 2 H(+) = H2O2 + O2</text>
        <dbReference type="Rhea" id="RHEA:20696"/>
        <dbReference type="ChEBI" id="CHEBI:15378"/>
        <dbReference type="ChEBI" id="CHEBI:15379"/>
        <dbReference type="ChEBI" id="CHEBI:16240"/>
        <dbReference type="ChEBI" id="CHEBI:18421"/>
        <dbReference type="EC" id="1.15.1.1"/>
    </reaction>
</comment>
<evidence type="ECO:0000256" key="2">
    <source>
        <dbReference type="RuleBase" id="RU000393"/>
    </source>
</evidence>
<dbReference type="SUPFAM" id="SSF49329">
    <property type="entry name" value="Cu,Zn superoxide dismutase-like"/>
    <property type="match status" value="1"/>
</dbReference>
<dbReference type="EMBL" id="JAACAK010000088">
    <property type="protein sequence ID" value="NIR75665.1"/>
    <property type="molecule type" value="Genomic_DNA"/>
</dbReference>
<dbReference type="InterPro" id="IPR036423">
    <property type="entry name" value="SOD-like_Cu/Zn_dom_sf"/>
</dbReference>
<keyword evidence="2" id="KW-0862">Zinc</keyword>
<proteinExistence type="inferred from homology"/>
<sequence length="189" mass="19170">MREKRYLASAIVLALSAAGIAGAASDGARLPDSAEKIEGAVAVLHPTEGNEARGIVTFQRADGGIKIGANIEGLAPGKHGFHIHELGNCSAPDGTSAGGHFNPEGMPHGAPSDEERHVGDLGNLTAVESGRADYERTDSHIAFEGTHSIIGRAVIVHAGEDDLTSQPSGDAGPRVACGVIGIARVAGGM</sequence>
<evidence type="ECO:0000256" key="3">
    <source>
        <dbReference type="SAM" id="SignalP"/>
    </source>
</evidence>
<dbReference type="Pfam" id="PF00080">
    <property type="entry name" value="Sod_Cu"/>
    <property type="match status" value="1"/>
</dbReference>
<evidence type="ECO:0000313" key="6">
    <source>
        <dbReference type="Proteomes" id="UP000702544"/>
    </source>
</evidence>
<protein>
    <recommendedName>
        <fullName evidence="2">Superoxide dismutase [Cu-Zn]</fullName>
        <ecNumber evidence="2">1.15.1.1</ecNumber>
    </recommendedName>
</protein>
<feature type="signal peptide" evidence="3">
    <location>
        <begin position="1"/>
        <end position="23"/>
    </location>
</feature>
<keyword evidence="2" id="KW-0186">Copper</keyword>
<dbReference type="EC" id="1.15.1.1" evidence="2"/>
<organism evidence="5 6">
    <name type="scientific">Candidatus Kutchimonas denitrificans</name>
    <dbReference type="NCBI Taxonomy" id="3056748"/>
    <lineage>
        <taxon>Bacteria</taxon>
        <taxon>Pseudomonadati</taxon>
        <taxon>Gemmatimonadota</taxon>
        <taxon>Gemmatimonadia</taxon>
        <taxon>Candidatus Palauibacterales</taxon>
        <taxon>Candidatus Palauibacteraceae</taxon>
        <taxon>Candidatus Kutchimonas</taxon>
    </lineage>
</organism>
<dbReference type="InterPro" id="IPR001424">
    <property type="entry name" value="SOD_Cu_Zn_dom"/>
</dbReference>
<evidence type="ECO:0000256" key="1">
    <source>
        <dbReference type="ARBA" id="ARBA00010457"/>
    </source>
</evidence>
<keyword evidence="3" id="KW-0732">Signal</keyword>
<comment type="function">
    <text evidence="2">Destroys radicals which are normally produced within the cells and which are toxic to biological systems.</text>
</comment>
<dbReference type="PRINTS" id="PR00068">
    <property type="entry name" value="CUZNDISMTASE"/>
</dbReference>
<dbReference type="Proteomes" id="UP000702544">
    <property type="component" value="Unassembled WGS sequence"/>
</dbReference>
<evidence type="ECO:0000313" key="5">
    <source>
        <dbReference type="EMBL" id="NIR75665.1"/>
    </source>
</evidence>
<dbReference type="GO" id="GO:0004784">
    <property type="term" value="F:superoxide dismutase activity"/>
    <property type="evidence" value="ECO:0007669"/>
    <property type="project" value="UniProtKB-EC"/>
</dbReference>
<dbReference type="InterPro" id="IPR018152">
    <property type="entry name" value="SOD_Cu/Zn_BS"/>
</dbReference>
<dbReference type="PROSITE" id="PS00332">
    <property type="entry name" value="SOD_CU_ZN_2"/>
    <property type="match status" value="1"/>
</dbReference>
<dbReference type="GO" id="GO:0005507">
    <property type="term" value="F:copper ion binding"/>
    <property type="evidence" value="ECO:0007669"/>
    <property type="project" value="InterPro"/>
</dbReference>
<dbReference type="InterPro" id="IPR024134">
    <property type="entry name" value="SOD_Cu/Zn_/chaperone"/>
</dbReference>
<dbReference type="CDD" id="cd00305">
    <property type="entry name" value="Cu-Zn_Superoxide_Dismutase"/>
    <property type="match status" value="1"/>
</dbReference>
<comment type="cofactor">
    <cofactor evidence="2">
        <name>Cu cation</name>
        <dbReference type="ChEBI" id="CHEBI:23378"/>
    </cofactor>
    <text evidence="2">Binds 1 copper ion per subunit.</text>
</comment>
<feature type="chain" id="PRO_5042228884" description="Superoxide dismutase [Cu-Zn]" evidence="3">
    <location>
        <begin position="24"/>
        <end position="189"/>
    </location>
</feature>
<feature type="domain" description="Superoxide dismutase copper/zinc binding" evidence="4">
    <location>
        <begin position="53"/>
        <end position="180"/>
    </location>
</feature>
<comment type="cofactor">
    <cofactor evidence="2">
        <name>Zn(2+)</name>
        <dbReference type="ChEBI" id="CHEBI:29105"/>
    </cofactor>
    <text evidence="2">Binds 1 zinc ion per subunit.</text>
</comment>
<evidence type="ECO:0000259" key="4">
    <source>
        <dbReference type="Pfam" id="PF00080"/>
    </source>
</evidence>
<dbReference type="Gene3D" id="2.60.40.200">
    <property type="entry name" value="Superoxide dismutase, copper/zinc binding domain"/>
    <property type="match status" value="1"/>
</dbReference>
<reference evidence="5 6" key="1">
    <citation type="submission" date="2020-01" db="EMBL/GenBank/DDBJ databases">
        <title>Genomes assembled from Gulf of Kutch pelagic sediment metagenomes.</title>
        <authorList>
            <person name="Chandrashekar M."/>
            <person name="Mahajan M.S."/>
            <person name="Dave K.J."/>
            <person name="Vatsa P."/>
            <person name="Nathani N.M."/>
        </authorList>
    </citation>
    <scope>NUCLEOTIDE SEQUENCE [LARGE SCALE GENOMIC DNA]</scope>
    <source>
        <strain evidence="5">KS3-K002</strain>
    </source>
</reference>
<comment type="caution">
    <text evidence="5">The sequence shown here is derived from an EMBL/GenBank/DDBJ whole genome shotgun (WGS) entry which is preliminary data.</text>
</comment>
<name>A0AAE4Z8A6_9BACT</name>
<comment type="similarity">
    <text evidence="1 2">Belongs to the Cu-Zn superoxide dismutase family.</text>
</comment>
<gene>
    <name evidence="5" type="ORF">GWO12_11230</name>
</gene>
<keyword evidence="2" id="KW-0560">Oxidoreductase</keyword>
<dbReference type="AlphaFoldDB" id="A0AAE4Z8A6"/>